<accession>A0A1F6DT22</accession>
<sequence>MPTETNDFNGEEYAIEFDQFDVSAEHTLSPENQETETGESDCDTSETVDAAGPAECIEPGMQAVIDQKGGKTHSWELQYRGDSGYFFDGEQARDPEGSVWTNEDIALHEEMLAQWKEGGSTVFFLPDYKEQAEDGEVLYVTMLMLGEDGRITYEIYSHEMKYHNGEEDSPLPIVEEAGTDIPATPWEEMDELPSELLAPEPISTIEAVFLESHESQEAEGSIVTLEPPISAPPAVERTQEPTFVDTVAETVFVDGTFVDAEPMYPAEDIRDAGATVVEAPQIAASESGIIDDPRDSVTDWMPEAVLVLKGVDQSSMEHRFDERERRTLPHGSEILVRALGIRIPSPRPIGRTHELMVSEIIQVSNSKSPRYSPPGASSYSHIVSTLDGITMRRTA</sequence>
<reference evidence="2 3" key="1">
    <citation type="journal article" date="2016" name="Nat. Commun.">
        <title>Thousands of microbial genomes shed light on interconnected biogeochemical processes in an aquifer system.</title>
        <authorList>
            <person name="Anantharaman K."/>
            <person name="Brown C.T."/>
            <person name="Hug L.A."/>
            <person name="Sharon I."/>
            <person name="Castelle C.J."/>
            <person name="Probst A.J."/>
            <person name="Thomas B.C."/>
            <person name="Singh A."/>
            <person name="Wilkins M.J."/>
            <person name="Karaoz U."/>
            <person name="Brodie E.L."/>
            <person name="Williams K.H."/>
            <person name="Hubbard S.S."/>
            <person name="Banfield J.F."/>
        </authorList>
    </citation>
    <scope>NUCLEOTIDE SEQUENCE [LARGE SCALE GENOMIC DNA]</scope>
</reference>
<proteinExistence type="predicted"/>
<dbReference type="EMBL" id="MFLJ01000018">
    <property type="protein sequence ID" value="OGG64543.1"/>
    <property type="molecule type" value="Genomic_DNA"/>
</dbReference>
<feature type="region of interest" description="Disordered" evidence="1">
    <location>
        <begin position="23"/>
        <end position="47"/>
    </location>
</feature>
<protein>
    <submittedName>
        <fullName evidence="2">Uncharacterized protein</fullName>
    </submittedName>
</protein>
<dbReference type="AlphaFoldDB" id="A0A1F6DT22"/>
<dbReference type="Proteomes" id="UP000177232">
    <property type="component" value="Unassembled WGS sequence"/>
</dbReference>
<feature type="compositionally biased region" description="Acidic residues" evidence="1">
    <location>
        <begin position="33"/>
        <end position="46"/>
    </location>
</feature>
<organism evidence="2 3">
    <name type="scientific">Candidatus Kaiserbacteria bacterium RIFCSPHIGHO2_02_FULL_55_17</name>
    <dbReference type="NCBI Taxonomy" id="1798496"/>
    <lineage>
        <taxon>Bacteria</taxon>
        <taxon>Candidatus Kaiseribacteriota</taxon>
    </lineage>
</organism>
<comment type="caution">
    <text evidence="2">The sequence shown here is derived from an EMBL/GenBank/DDBJ whole genome shotgun (WGS) entry which is preliminary data.</text>
</comment>
<name>A0A1F6DT22_9BACT</name>
<gene>
    <name evidence="2" type="ORF">A3C94_02755</name>
</gene>
<evidence type="ECO:0000256" key="1">
    <source>
        <dbReference type="SAM" id="MobiDB-lite"/>
    </source>
</evidence>
<dbReference type="STRING" id="1798496.A3C94_02755"/>
<evidence type="ECO:0000313" key="3">
    <source>
        <dbReference type="Proteomes" id="UP000177232"/>
    </source>
</evidence>
<evidence type="ECO:0000313" key="2">
    <source>
        <dbReference type="EMBL" id="OGG64543.1"/>
    </source>
</evidence>